<feature type="non-terminal residue" evidence="1">
    <location>
        <position position="132"/>
    </location>
</feature>
<dbReference type="Pfam" id="PF04720">
    <property type="entry name" value="PDDEXK_6"/>
    <property type="match status" value="1"/>
</dbReference>
<sequence length="132" mass="14837">QGVSCSSTTAFEMRLLRDAEKAVAIAKGKEGFYVPKNAEPKSRSRRFVMSSLRFAGYNAAICKSRWDQTIGHLAGQSVFYNSNTSQFHRLSKNNCNLNKSVFQSFLVIPRSPGKPLIAWKAGRSSLRVFSRW</sequence>
<accession>B2KZH4</accession>
<dbReference type="EMBL" id="EU332963">
    <property type="protein sequence ID" value="ACA04865.1"/>
    <property type="molecule type" value="mRNA"/>
</dbReference>
<evidence type="ECO:0000313" key="1">
    <source>
        <dbReference type="EMBL" id="ACA04865.1"/>
    </source>
</evidence>
<reference evidence="1" key="1">
    <citation type="submission" date="2007-11" db="EMBL/GenBank/DDBJ databases">
        <title>Differential gene expression during early development in Norway spruce related to cold and warm maternal environment.</title>
        <authorList>
            <person name="Yakovlev I.A."/>
            <person name="Asante D.K.A."/>
            <person name="Fossdal C.G."/>
            <person name="Johnsen O."/>
            <person name="Junttila O."/>
        </authorList>
    </citation>
    <scope>NUCLEOTIDE SEQUENCE</scope>
</reference>
<dbReference type="InterPro" id="IPR006502">
    <property type="entry name" value="PDDEXK-like"/>
</dbReference>
<organism evidence="1">
    <name type="scientific">Picea abies</name>
    <name type="common">Norway spruce</name>
    <name type="synonym">Picea excelsa</name>
    <dbReference type="NCBI Taxonomy" id="3329"/>
    <lineage>
        <taxon>Eukaryota</taxon>
        <taxon>Viridiplantae</taxon>
        <taxon>Streptophyta</taxon>
        <taxon>Embryophyta</taxon>
        <taxon>Tracheophyta</taxon>
        <taxon>Spermatophyta</taxon>
        <taxon>Pinopsida</taxon>
        <taxon>Pinidae</taxon>
        <taxon>Conifers I</taxon>
        <taxon>Pinales</taxon>
        <taxon>Pinaceae</taxon>
        <taxon>Picea</taxon>
    </lineage>
</organism>
<protein>
    <submittedName>
        <fullName evidence="1">Uncharacterized protein NSF_A72</fullName>
    </submittedName>
</protein>
<name>B2KZH4_PICAB</name>
<dbReference type="AlphaFoldDB" id="B2KZH4"/>
<gene>
    <name evidence="1" type="primary">NSF_A72</name>
</gene>
<feature type="non-terminal residue" evidence="1">
    <location>
        <position position="1"/>
    </location>
</feature>
<proteinExistence type="evidence at transcript level"/>